<dbReference type="EMBL" id="JBBKZS010000010">
    <property type="protein sequence ID" value="MEJ8857393.1"/>
    <property type="molecule type" value="Genomic_DNA"/>
</dbReference>
<comment type="caution">
    <text evidence="3">The sequence shown here is derived from an EMBL/GenBank/DDBJ whole genome shotgun (WGS) entry which is preliminary data.</text>
</comment>
<dbReference type="CDD" id="cd17631">
    <property type="entry name" value="FACL_FadD13-like"/>
    <property type="match status" value="1"/>
</dbReference>
<keyword evidence="4" id="KW-1185">Reference proteome</keyword>
<dbReference type="InterPro" id="IPR042099">
    <property type="entry name" value="ANL_N_sf"/>
</dbReference>
<accession>A0ABU8XEB8</accession>
<gene>
    <name evidence="3" type="ORF">WKW79_22665</name>
</gene>
<proteinExistence type="predicted"/>
<dbReference type="PROSITE" id="PS00455">
    <property type="entry name" value="AMP_BINDING"/>
    <property type="match status" value="1"/>
</dbReference>
<dbReference type="Proteomes" id="UP001367030">
    <property type="component" value="Unassembled WGS sequence"/>
</dbReference>
<dbReference type="InterPro" id="IPR045851">
    <property type="entry name" value="AMP-bd_C_sf"/>
</dbReference>
<dbReference type="GO" id="GO:0016874">
    <property type="term" value="F:ligase activity"/>
    <property type="evidence" value="ECO:0007669"/>
    <property type="project" value="UniProtKB-KW"/>
</dbReference>
<dbReference type="Gene3D" id="3.30.300.30">
    <property type="match status" value="1"/>
</dbReference>
<feature type="domain" description="AMP-binding enzyme C-terminal" evidence="2">
    <location>
        <begin position="434"/>
        <end position="509"/>
    </location>
</feature>
<dbReference type="InterPro" id="IPR000873">
    <property type="entry name" value="AMP-dep_synth/lig_dom"/>
</dbReference>
<dbReference type="RefSeq" id="WP_340337460.1">
    <property type="nucleotide sequence ID" value="NZ_JBBKZS010000010.1"/>
</dbReference>
<dbReference type="InterPro" id="IPR020845">
    <property type="entry name" value="AMP-binding_CS"/>
</dbReference>
<evidence type="ECO:0000259" key="1">
    <source>
        <dbReference type="Pfam" id="PF00501"/>
    </source>
</evidence>
<dbReference type="SUPFAM" id="SSF56801">
    <property type="entry name" value="Acetyl-CoA synthetase-like"/>
    <property type="match status" value="1"/>
</dbReference>
<name>A0ABU8XEB8_9BURK</name>
<keyword evidence="3" id="KW-0436">Ligase</keyword>
<protein>
    <submittedName>
        <fullName evidence="3">Long-chain fatty acid--CoA ligase</fullName>
    </submittedName>
</protein>
<dbReference type="NCBIfam" id="NF004837">
    <property type="entry name" value="PRK06187.1"/>
    <property type="match status" value="1"/>
</dbReference>
<organism evidence="3 4">
    <name type="scientific">Variovorax robiniae</name>
    <dbReference type="NCBI Taxonomy" id="1836199"/>
    <lineage>
        <taxon>Bacteria</taxon>
        <taxon>Pseudomonadati</taxon>
        <taxon>Pseudomonadota</taxon>
        <taxon>Betaproteobacteria</taxon>
        <taxon>Burkholderiales</taxon>
        <taxon>Comamonadaceae</taxon>
        <taxon>Variovorax</taxon>
    </lineage>
</organism>
<dbReference type="InterPro" id="IPR025110">
    <property type="entry name" value="AMP-bd_C"/>
</dbReference>
<dbReference type="PANTHER" id="PTHR43201">
    <property type="entry name" value="ACYL-COA SYNTHETASE"/>
    <property type="match status" value="1"/>
</dbReference>
<reference evidence="3 4" key="1">
    <citation type="submission" date="2024-03" db="EMBL/GenBank/DDBJ databases">
        <title>Novel species of the genus Variovorax.</title>
        <authorList>
            <person name="Liu Q."/>
            <person name="Xin Y.-H."/>
        </authorList>
    </citation>
    <scope>NUCLEOTIDE SEQUENCE [LARGE SCALE GENOMIC DNA]</scope>
    <source>
        <strain evidence="3 4">KACC 18901</strain>
    </source>
</reference>
<sequence>MDRTLSPTTRNSAHAVGLAEWLKRRGVRAPHKPALTCDGVTWSYGELIDRVERMSTVLAAGGVTPGARVGYLGFNDPMFLVVMFAASRIGAIFVPLNFRLTGPELAFIINDAGIHSLVVGESHIAIIDEVRGGLNSTRYIHRAGGAEGWEAADALMAGAPSLPMPAAVPTGADDVALIMYTSGTTGHPKGAMLTNGNFWANNLNEIFLWDLGSTDVTLNFAPMFHVGGLLCGTMSTLLAGGHVVLQRAFEVQAVLDAIVEYRVTITFGVPAMLLFISQHPSFETADLSSLRSIAVGGAPMPEPLLRLYEARKIPVQQGYGMTETASMITFLHPDRTADKLGSSGTPPMMTEIRLLDANDQEIDEAGVPGEICVRGSNVMPGYWNRPEVNASIFTSDGWFRSGDIGYRDADGFLFLCDRLKDMVISGGENVYPAEVESVLYDHPDIAEVAVIGAPDERWGERVVAVVAPKPGKTMTLEALNAFAGAKLARYKLPKELRIVEALPRNPTGKVLKAKLREHNVPAAATNA</sequence>
<evidence type="ECO:0000313" key="4">
    <source>
        <dbReference type="Proteomes" id="UP001367030"/>
    </source>
</evidence>
<evidence type="ECO:0000259" key="2">
    <source>
        <dbReference type="Pfam" id="PF13193"/>
    </source>
</evidence>
<feature type="domain" description="AMP-dependent synthetase/ligase" evidence="1">
    <location>
        <begin position="24"/>
        <end position="383"/>
    </location>
</feature>
<evidence type="ECO:0000313" key="3">
    <source>
        <dbReference type="EMBL" id="MEJ8857393.1"/>
    </source>
</evidence>
<dbReference type="Pfam" id="PF00501">
    <property type="entry name" value="AMP-binding"/>
    <property type="match status" value="1"/>
</dbReference>
<dbReference type="PANTHER" id="PTHR43201:SF32">
    <property type="entry name" value="2-SUCCINYLBENZOATE--COA LIGASE, CHLOROPLASTIC_PEROXISOMAL"/>
    <property type="match status" value="1"/>
</dbReference>
<dbReference type="Pfam" id="PF13193">
    <property type="entry name" value="AMP-binding_C"/>
    <property type="match status" value="1"/>
</dbReference>
<dbReference type="Gene3D" id="3.40.50.12780">
    <property type="entry name" value="N-terminal domain of ligase-like"/>
    <property type="match status" value="1"/>
</dbReference>